<dbReference type="Gene3D" id="3.30.420.10">
    <property type="entry name" value="Ribonuclease H-like superfamily/Ribonuclease H"/>
    <property type="match status" value="1"/>
</dbReference>
<comment type="caution">
    <text evidence="2">The sequence shown here is derived from an EMBL/GenBank/DDBJ whole genome shotgun (WGS) entry which is preliminary data.</text>
</comment>
<sequence>MEANTFCEFKTLTADNGPEFALHEQITEITGAQVYFARPYHSWERGLNEHTNGLIRRFYPKGTDFSQVSHRKMAELEHILNTRGRKSLGYRSPNEVFLTHLLAA</sequence>
<evidence type="ECO:0000313" key="2">
    <source>
        <dbReference type="EMBL" id="OFC58741.1"/>
    </source>
</evidence>
<dbReference type="AlphaFoldDB" id="A0A1E7YUW1"/>
<dbReference type="GO" id="GO:0015074">
    <property type="term" value="P:DNA integration"/>
    <property type="evidence" value="ECO:0007669"/>
    <property type="project" value="InterPro"/>
</dbReference>
<dbReference type="EMBL" id="MAYS01000579">
    <property type="protein sequence ID" value="OFC58741.1"/>
    <property type="molecule type" value="Genomic_DNA"/>
</dbReference>
<dbReference type="InterPro" id="IPR053392">
    <property type="entry name" value="Transposase_IS30-like"/>
</dbReference>
<evidence type="ECO:0000259" key="1">
    <source>
        <dbReference type="PROSITE" id="PS50994"/>
    </source>
</evidence>
<dbReference type="NCBIfam" id="NF033563">
    <property type="entry name" value="transpos_IS30"/>
    <property type="match status" value="1"/>
</dbReference>
<evidence type="ECO:0000313" key="3">
    <source>
        <dbReference type="Proteomes" id="UP000243534"/>
    </source>
</evidence>
<dbReference type="Proteomes" id="UP000243534">
    <property type="component" value="Unassembled WGS sequence"/>
</dbReference>
<dbReference type="InterPro" id="IPR051917">
    <property type="entry name" value="Transposase-Integrase"/>
</dbReference>
<organism evidence="2 3">
    <name type="scientific">Candidatus Erwinia dacicola</name>
    <dbReference type="NCBI Taxonomy" id="252393"/>
    <lineage>
        <taxon>Bacteria</taxon>
        <taxon>Pseudomonadati</taxon>
        <taxon>Pseudomonadota</taxon>
        <taxon>Gammaproteobacteria</taxon>
        <taxon>Enterobacterales</taxon>
        <taxon>Erwiniaceae</taxon>
        <taxon>Erwinia</taxon>
    </lineage>
</organism>
<dbReference type="PANTHER" id="PTHR10948:SF23">
    <property type="entry name" value="TRANSPOSASE INSI FOR INSERTION SEQUENCE ELEMENT IS30A-RELATED"/>
    <property type="match status" value="1"/>
</dbReference>
<proteinExistence type="predicted"/>
<dbReference type="GO" id="GO:0005829">
    <property type="term" value="C:cytosol"/>
    <property type="evidence" value="ECO:0007669"/>
    <property type="project" value="TreeGrafter"/>
</dbReference>
<dbReference type="InterPro" id="IPR012337">
    <property type="entry name" value="RNaseH-like_sf"/>
</dbReference>
<dbReference type="SUPFAM" id="SSF53098">
    <property type="entry name" value="Ribonuclease H-like"/>
    <property type="match status" value="1"/>
</dbReference>
<dbReference type="GO" id="GO:0032196">
    <property type="term" value="P:transposition"/>
    <property type="evidence" value="ECO:0007669"/>
    <property type="project" value="TreeGrafter"/>
</dbReference>
<dbReference type="GO" id="GO:0004803">
    <property type="term" value="F:transposase activity"/>
    <property type="evidence" value="ECO:0007669"/>
    <property type="project" value="TreeGrafter"/>
</dbReference>
<dbReference type="InterPro" id="IPR036397">
    <property type="entry name" value="RNaseH_sf"/>
</dbReference>
<protein>
    <submittedName>
        <fullName evidence="2">Transposase</fullName>
    </submittedName>
</protein>
<reference evidence="2 3" key="1">
    <citation type="submission" date="2016-07" db="EMBL/GenBank/DDBJ databases">
        <authorList>
            <person name="Yuval B."/>
        </authorList>
    </citation>
    <scope>NUCLEOTIDE SEQUENCE [LARGE SCALE GENOMIC DNA]</scope>
    <source>
        <strain evidence="2 3">IL</strain>
    </source>
</reference>
<dbReference type="PROSITE" id="PS50994">
    <property type="entry name" value="INTEGRASE"/>
    <property type="match status" value="1"/>
</dbReference>
<name>A0A1E7YUW1_9GAMM</name>
<dbReference type="GO" id="GO:0003676">
    <property type="term" value="F:nucleic acid binding"/>
    <property type="evidence" value="ECO:0007669"/>
    <property type="project" value="InterPro"/>
</dbReference>
<dbReference type="InterPro" id="IPR001584">
    <property type="entry name" value="Integrase_cat-core"/>
</dbReference>
<dbReference type="PANTHER" id="PTHR10948">
    <property type="entry name" value="TRANSPOSASE"/>
    <property type="match status" value="1"/>
</dbReference>
<gene>
    <name evidence="2" type="ORF">BBW68_02770</name>
</gene>
<feature type="domain" description="Integrase catalytic" evidence="1">
    <location>
        <begin position="1"/>
        <end position="101"/>
    </location>
</feature>
<accession>A0A1E7YUW1</accession>